<dbReference type="NCBIfam" id="NF004316">
    <property type="entry name" value="PRK05711.1"/>
    <property type="match status" value="1"/>
</dbReference>
<dbReference type="PANTHER" id="PTHR30231:SF41">
    <property type="entry name" value="DNA POLYMERASE III SUBUNIT EPSILON"/>
    <property type="match status" value="1"/>
</dbReference>
<dbReference type="GO" id="GO:0003887">
    <property type="term" value="F:DNA-directed DNA polymerase activity"/>
    <property type="evidence" value="ECO:0007669"/>
    <property type="project" value="UniProtKB-KW"/>
</dbReference>
<evidence type="ECO:0000256" key="2">
    <source>
        <dbReference type="ARBA" id="ARBA00001946"/>
    </source>
</evidence>
<dbReference type="SMART" id="SM00479">
    <property type="entry name" value="EXOIII"/>
    <property type="match status" value="1"/>
</dbReference>
<evidence type="ECO:0000256" key="9">
    <source>
        <dbReference type="ARBA" id="ARBA00022801"/>
    </source>
</evidence>
<evidence type="ECO:0000256" key="13">
    <source>
        <dbReference type="ARBA" id="ARBA00023211"/>
    </source>
</evidence>
<keyword evidence="12" id="KW-0239">DNA-directed DNA polymerase</keyword>
<accession>A0A382UIN4</accession>
<keyword evidence="8" id="KW-0479">Metal-binding</keyword>
<dbReference type="GO" id="GO:0008408">
    <property type="term" value="F:3'-5' exonuclease activity"/>
    <property type="evidence" value="ECO:0007669"/>
    <property type="project" value="TreeGrafter"/>
</dbReference>
<dbReference type="SUPFAM" id="SSF53098">
    <property type="entry name" value="Ribonuclease H-like"/>
    <property type="match status" value="1"/>
</dbReference>
<dbReference type="EMBL" id="UINC01144469">
    <property type="protein sequence ID" value="SVD34002.1"/>
    <property type="molecule type" value="Genomic_DNA"/>
</dbReference>
<dbReference type="InterPro" id="IPR012337">
    <property type="entry name" value="RNaseH-like_sf"/>
</dbReference>
<evidence type="ECO:0000256" key="12">
    <source>
        <dbReference type="ARBA" id="ARBA00022932"/>
    </source>
</evidence>
<gene>
    <name evidence="15" type="ORF">METZ01_LOCUS386856</name>
</gene>
<dbReference type="GO" id="GO:0045004">
    <property type="term" value="P:DNA replication proofreading"/>
    <property type="evidence" value="ECO:0007669"/>
    <property type="project" value="TreeGrafter"/>
</dbReference>
<dbReference type="Gene3D" id="3.30.420.10">
    <property type="entry name" value="Ribonuclease H-like superfamily/Ribonuclease H"/>
    <property type="match status" value="1"/>
</dbReference>
<keyword evidence="10" id="KW-0269">Exonuclease</keyword>
<dbReference type="FunFam" id="3.30.420.10:FF:000012">
    <property type="entry name" value="DNA polymerase III subunit epsilon"/>
    <property type="match status" value="1"/>
</dbReference>
<dbReference type="PANTHER" id="PTHR30231">
    <property type="entry name" value="DNA POLYMERASE III SUBUNIT EPSILON"/>
    <property type="match status" value="1"/>
</dbReference>
<evidence type="ECO:0000256" key="11">
    <source>
        <dbReference type="ARBA" id="ARBA00022842"/>
    </source>
</evidence>
<dbReference type="GO" id="GO:0046872">
    <property type="term" value="F:metal ion binding"/>
    <property type="evidence" value="ECO:0007669"/>
    <property type="project" value="UniProtKB-KW"/>
</dbReference>
<name>A0A382UIN4_9ZZZZ</name>
<evidence type="ECO:0000256" key="10">
    <source>
        <dbReference type="ARBA" id="ARBA00022839"/>
    </source>
</evidence>
<feature type="non-terminal residue" evidence="15">
    <location>
        <position position="1"/>
    </location>
</feature>
<dbReference type="NCBIfam" id="TIGR00573">
    <property type="entry name" value="dnaq"/>
    <property type="match status" value="1"/>
</dbReference>
<evidence type="ECO:0000256" key="4">
    <source>
        <dbReference type="ARBA" id="ARBA00022679"/>
    </source>
</evidence>
<keyword evidence="7" id="KW-0540">Nuclease</keyword>
<dbReference type="GO" id="GO:0005829">
    <property type="term" value="C:cytosol"/>
    <property type="evidence" value="ECO:0007669"/>
    <property type="project" value="TreeGrafter"/>
</dbReference>
<dbReference type="InterPro" id="IPR036397">
    <property type="entry name" value="RNaseH_sf"/>
</dbReference>
<sequence>HRIVEIGCIELSNQIPTNNIFHEYINPQRPVSEEAYKIHGYSDKFLSDKKTFAEIAESFLDFINGKKLIIHNAPFDLSFLNYEMKLLKKEGIDKKNVVDTLEIARIKYPGSQNSLDALCKRFNIDNSKRKKHTALVDCHLLKEIYVNLIDQKEPKFNLENIEIIDSKFSNNINKKNNISKEIIKPSNEELQLHKKYLKSHLPKNYYN</sequence>
<protein>
    <recommendedName>
        <fullName evidence="3">DNA polymerase III subunit epsilon</fullName>
    </recommendedName>
</protein>
<keyword evidence="4" id="KW-0808">Transferase</keyword>
<dbReference type="CDD" id="cd06131">
    <property type="entry name" value="DNA_pol_III_epsilon_Ecoli_like"/>
    <property type="match status" value="1"/>
</dbReference>
<evidence type="ECO:0000256" key="3">
    <source>
        <dbReference type="ARBA" id="ARBA00020352"/>
    </source>
</evidence>
<dbReference type="GO" id="GO:0003677">
    <property type="term" value="F:DNA binding"/>
    <property type="evidence" value="ECO:0007669"/>
    <property type="project" value="InterPro"/>
</dbReference>
<evidence type="ECO:0000256" key="6">
    <source>
        <dbReference type="ARBA" id="ARBA00022705"/>
    </source>
</evidence>
<keyword evidence="5" id="KW-0548">Nucleotidyltransferase</keyword>
<evidence type="ECO:0000256" key="8">
    <source>
        <dbReference type="ARBA" id="ARBA00022723"/>
    </source>
</evidence>
<comment type="cofactor">
    <cofactor evidence="1">
        <name>Mn(2+)</name>
        <dbReference type="ChEBI" id="CHEBI:29035"/>
    </cofactor>
</comment>
<proteinExistence type="predicted"/>
<evidence type="ECO:0000259" key="14">
    <source>
        <dbReference type="SMART" id="SM00479"/>
    </source>
</evidence>
<keyword evidence="13" id="KW-0464">Manganese</keyword>
<evidence type="ECO:0000256" key="1">
    <source>
        <dbReference type="ARBA" id="ARBA00001936"/>
    </source>
</evidence>
<dbReference type="InterPro" id="IPR006309">
    <property type="entry name" value="DnaQ_proteo"/>
</dbReference>
<dbReference type="AlphaFoldDB" id="A0A382UIN4"/>
<evidence type="ECO:0000313" key="15">
    <source>
        <dbReference type="EMBL" id="SVD34002.1"/>
    </source>
</evidence>
<organism evidence="15">
    <name type="scientific">marine metagenome</name>
    <dbReference type="NCBI Taxonomy" id="408172"/>
    <lineage>
        <taxon>unclassified sequences</taxon>
        <taxon>metagenomes</taxon>
        <taxon>ecological metagenomes</taxon>
    </lineage>
</organism>
<dbReference type="InterPro" id="IPR006054">
    <property type="entry name" value="DnaQ"/>
</dbReference>
<feature type="domain" description="Exonuclease" evidence="14">
    <location>
        <begin position="1"/>
        <end position="154"/>
    </location>
</feature>
<keyword evidence="11" id="KW-0460">Magnesium</keyword>
<comment type="cofactor">
    <cofactor evidence="2">
        <name>Mg(2+)</name>
        <dbReference type="ChEBI" id="CHEBI:18420"/>
    </cofactor>
</comment>
<dbReference type="Pfam" id="PF00929">
    <property type="entry name" value="RNase_T"/>
    <property type="match status" value="1"/>
</dbReference>
<dbReference type="NCBIfam" id="TIGR01406">
    <property type="entry name" value="dnaQ_proteo"/>
    <property type="match status" value="1"/>
</dbReference>
<keyword evidence="6" id="KW-0235">DNA replication</keyword>
<evidence type="ECO:0000256" key="5">
    <source>
        <dbReference type="ARBA" id="ARBA00022695"/>
    </source>
</evidence>
<evidence type="ECO:0000256" key="7">
    <source>
        <dbReference type="ARBA" id="ARBA00022722"/>
    </source>
</evidence>
<keyword evidence="9" id="KW-0378">Hydrolase</keyword>
<reference evidence="15" key="1">
    <citation type="submission" date="2018-05" db="EMBL/GenBank/DDBJ databases">
        <authorList>
            <person name="Lanie J.A."/>
            <person name="Ng W.-L."/>
            <person name="Kazmierczak K.M."/>
            <person name="Andrzejewski T.M."/>
            <person name="Davidsen T.M."/>
            <person name="Wayne K.J."/>
            <person name="Tettelin H."/>
            <person name="Glass J.I."/>
            <person name="Rusch D."/>
            <person name="Podicherti R."/>
            <person name="Tsui H.-C.T."/>
            <person name="Winkler M.E."/>
        </authorList>
    </citation>
    <scope>NUCLEOTIDE SEQUENCE</scope>
</reference>
<dbReference type="InterPro" id="IPR013520">
    <property type="entry name" value="Ribonucl_H"/>
</dbReference>